<gene>
    <name evidence="1" type="ORF">CEXT_115831</name>
</gene>
<keyword evidence="2" id="KW-1185">Reference proteome</keyword>
<evidence type="ECO:0000313" key="1">
    <source>
        <dbReference type="EMBL" id="GIY42041.1"/>
    </source>
</evidence>
<dbReference type="EMBL" id="BPLR01010794">
    <property type="protein sequence ID" value="GIY42041.1"/>
    <property type="molecule type" value="Genomic_DNA"/>
</dbReference>
<reference evidence="1 2" key="1">
    <citation type="submission" date="2021-06" db="EMBL/GenBank/DDBJ databases">
        <title>Caerostris extrusa draft genome.</title>
        <authorList>
            <person name="Kono N."/>
            <person name="Arakawa K."/>
        </authorList>
    </citation>
    <scope>NUCLEOTIDE SEQUENCE [LARGE SCALE GENOMIC DNA]</scope>
</reference>
<sequence length="92" mass="10428">MIQPEKNRNGTSPKKLCTDVTDPNKSWFAPKDSKYHNTYVLKTPLISPMAITCNMKSEIFGFSKSDPTSLKILLWAFGNLRLSFRSTNTSKL</sequence>
<protein>
    <submittedName>
        <fullName evidence="1">Uncharacterized protein</fullName>
    </submittedName>
</protein>
<accession>A0AAV4T9M1</accession>
<evidence type="ECO:0000313" key="2">
    <source>
        <dbReference type="Proteomes" id="UP001054945"/>
    </source>
</evidence>
<dbReference type="AlphaFoldDB" id="A0AAV4T9M1"/>
<organism evidence="1 2">
    <name type="scientific">Caerostris extrusa</name>
    <name type="common">Bark spider</name>
    <name type="synonym">Caerostris bankana</name>
    <dbReference type="NCBI Taxonomy" id="172846"/>
    <lineage>
        <taxon>Eukaryota</taxon>
        <taxon>Metazoa</taxon>
        <taxon>Ecdysozoa</taxon>
        <taxon>Arthropoda</taxon>
        <taxon>Chelicerata</taxon>
        <taxon>Arachnida</taxon>
        <taxon>Araneae</taxon>
        <taxon>Araneomorphae</taxon>
        <taxon>Entelegynae</taxon>
        <taxon>Araneoidea</taxon>
        <taxon>Araneidae</taxon>
        <taxon>Caerostris</taxon>
    </lineage>
</organism>
<dbReference type="Proteomes" id="UP001054945">
    <property type="component" value="Unassembled WGS sequence"/>
</dbReference>
<comment type="caution">
    <text evidence="1">The sequence shown here is derived from an EMBL/GenBank/DDBJ whole genome shotgun (WGS) entry which is preliminary data.</text>
</comment>
<name>A0AAV4T9M1_CAEEX</name>
<proteinExistence type="predicted"/>